<name>A0A7G6RL55_RHILV</name>
<dbReference type="Pfam" id="PF15943">
    <property type="entry name" value="YdaS_toxin"/>
    <property type="match status" value="1"/>
</dbReference>
<dbReference type="EMBL" id="CP050549">
    <property type="protein sequence ID" value="QND42987.1"/>
    <property type="molecule type" value="Genomic_DNA"/>
</dbReference>
<dbReference type="AlphaFoldDB" id="A0A7G6RL55"/>
<dbReference type="InterPro" id="IPR031856">
    <property type="entry name" value="YdaS_toxin-like"/>
</dbReference>
<gene>
    <name evidence="1" type="ORF">HB770_21025</name>
</gene>
<sequence>MPLSWLARKIGVSRGAVAQWKNVPAERMRDVSEATGIPMEILRPDIFESKSESAA</sequence>
<dbReference type="SUPFAM" id="SSF47413">
    <property type="entry name" value="lambda repressor-like DNA-binding domains"/>
    <property type="match status" value="1"/>
</dbReference>
<evidence type="ECO:0000313" key="2">
    <source>
        <dbReference type="Proteomes" id="UP000515518"/>
    </source>
</evidence>
<dbReference type="Gene3D" id="1.10.260.40">
    <property type="entry name" value="lambda repressor-like DNA-binding domains"/>
    <property type="match status" value="1"/>
</dbReference>
<evidence type="ECO:0000313" key="1">
    <source>
        <dbReference type="EMBL" id="QND42987.1"/>
    </source>
</evidence>
<organism evidence="1 2">
    <name type="scientific">Rhizobium leguminosarum bv. viciae</name>
    <dbReference type="NCBI Taxonomy" id="387"/>
    <lineage>
        <taxon>Bacteria</taxon>
        <taxon>Pseudomonadati</taxon>
        <taxon>Pseudomonadota</taxon>
        <taxon>Alphaproteobacteria</taxon>
        <taxon>Hyphomicrobiales</taxon>
        <taxon>Rhizobiaceae</taxon>
        <taxon>Rhizobium/Agrobacterium group</taxon>
        <taxon>Rhizobium</taxon>
    </lineage>
</organism>
<protein>
    <submittedName>
        <fullName evidence="1">Helix-turn-helix domain-containing protein</fullName>
    </submittedName>
</protein>
<proteinExistence type="predicted"/>
<dbReference type="InterPro" id="IPR010982">
    <property type="entry name" value="Lambda_DNA-bd_dom_sf"/>
</dbReference>
<dbReference type="GO" id="GO:0003677">
    <property type="term" value="F:DNA binding"/>
    <property type="evidence" value="ECO:0007669"/>
    <property type="project" value="InterPro"/>
</dbReference>
<accession>A0A7G6RL55</accession>
<reference evidence="2" key="1">
    <citation type="journal article" date="2020" name="Mol. Plant Microbe">
        <title>Rhizobial microsymbionts of the narrowly endemic Oxytropis species growing in Kamchatka are characterized by significant genetic diversity and possess a set of genes that are associated with T3SS and T6SS secretion systems and can affect the development of symbiosis.</title>
        <authorList>
            <person name="Safronova V."/>
            <person name="Guro P."/>
            <person name="Sazanova A."/>
            <person name="Kuznetsova I."/>
            <person name="Belimov A."/>
            <person name="Yakubov V."/>
            <person name="Chirak E."/>
            <person name="Afonin A."/>
            <person name="Gogolev Y."/>
            <person name="Andronov E."/>
            <person name="Tikhonovich I."/>
        </authorList>
    </citation>
    <scope>NUCLEOTIDE SEQUENCE [LARGE SCALE GENOMIC DNA]</scope>
    <source>
        <strain evidence="2">RCAM0610</strain>
    </source>
</reference>
<dbReference type="Proteomes" id="UP000515518">
    <property type="component" value="Chromosome"/>
</dbReference>